<keyword evidence="5" id="KW-1185">Reference proteome</keyword>
<dbReference type="OrthoDB" id="6510765at2759"/>
<dbReference type="GO" id="GO:0031012">
    <property type="term" value="C:extracellular matrix"/>
    <property type="evidence" value="ECO:0007669"/>
    <property type="project" value="TreeGrafter"/>
</dbReference>
<name>A0A1J1HFP0_9DIPT</name>
<evidence type="ECO:0000313" key="4">
    <source>
        <dbReference type="EMBL" id="CRK86228.1"/>
    </source>
</evidence>
<evidence type="ECO:0000256" key="2">
    <source>
        <dbReference type="PROSITE-ProRule" id="PRU00497"/>
    </source>
</evidence>
<dbReference type="PROSITE" id="PS51155">
    <property type="entry name" value="CHIT_BIND_RR_2"/>
    <property type="match status" value="1"/>
</dbReference>
<keyword evidence="3" id="KW-0472">Membrane</keyword>
<proteinExistence type="predicted"/>
<gene>
    <name evidence="4" type="ORF">CLUMA_CG000228</name>
</gene>
<evidence type="ECO:0000256" key="1">
    <source>
        <dbReference type="ARBA" id="ARBA00022460"/>
    </source>
</evidence>
<reference evidence="4 5" key="1">
    <citation type="submission" date="2015-04" db="EMBL/GenBank/DDBJ databases">
        <authorList>
            <person name="Syromyatnikov M.Y."/>
            <person name="Popov V.N."/>
        </authorList>
    </citation>
    <scope>NUCLEOTIDE SEQUENCE [LARGE SCALE GENOMIC DNA]</scope>
</reference>
<dbReference type="InterPro" id="IPR000618">
    <property type="entry name" value="Insect_cuticle"/>
</dbReference>
<dbReference type="InterPro" id="IPR051217">
    <property type="entry name" value="Insect_Cuticle_Struc_Prot"/>
</dbReference>
<organism evidence="4 5">
    <name type="scientific">Clunio marinus</name>
    <dbReference type="NCBI Taxonomy" id="568069"/>
    <lineage>
        <taxon>Eukaryota</taxon>
        <taxon>Metazoa</taxon>
        <taxon>Ecdysozoa</taxon>
        <taxon>Arthropoda</taxon>
        <taxon>Hexapoda</taxon>
        <taxon>Insecta</taxon>
        <taxon>Pterygota</taxon>
        <taxon>Neoptera</taxon>
        <taxon>Endopterygota</taxon>
        <taxon>Diptera</taxon>
        <taxon>Nematocera</taxon>
        <taxon>Chironomoidea</taxon>
        <taxon>Chironomidae</taxon>
        <taxon>Clunio</taxon>
    </lineage>
</organism>
<dbReference type="STRING" id="568069.A0A1J1HFP0"/>
<sequence>MYFEQKEVLVQGLRLISFTGYLISIFNIPQLIRCLMFLHTITSSLSQYVESHTNYNIGDRNNNDYSFRYYIDEPNGVSLDHWENKVDGTVTGSYGVIDPDGSARTVYYEVDQNSGFRAVVKSILPNQIIHVQQIWNGQPKKPYLHREPVQFL</sequence>
<evidence type="ECO:0000313" key="5">
    <source>
        <dbReference type="Proteomes" id="UP000183832"/>
    </source>
</evidence>
<feature type="transmembrane region" description="Helical" evidence="3">
    <location>
        <begin position="12"/>
        <end position="32"/>
    </location>
</feature>
<keyword evidence="3" id="KW-1133">Transmembrane helix</keyword>
<dbReference type="PANTHER" id="PTHR12236">
    <property type="entry name" value="STRUCTURAL CONTITUENT OF CUTICLE"/>
    <property type="match status" value="1"/>
</dbReference>
<keyword evidence="3" id="KW-0812">Transmembrane</keyword>
<keyword evidence="1 2" id="KW-0193">Cuticle</keyword>
<dbReference type="GO" id="GO:0005615">
    <property type="term" value="C:extracellular space"/>
    <property type="evidence" value="ECO:0007669"/>
    <property type="project" value="TreeGrafter"/>
</dbReference>
<evidence type="ECO:0000256" key="3">
    <source>
        <dbReference type="SAM" id="Phobius"/>
    </source>
</evidence>
<dbReference type="AlphaFoldDB" id="A0A1J1HFP0"/>
<dbReference type="GO" id="GO:0042302">
    <property type="term" value="F:structural constituent of cuticle"/>
    <property type="evidence" value="ECO:0007669"/>
    <property type="project" value="UniProtKB-UniRule"/>
</dbReference>
<dbReference type="EMBL" id="CVRI01000001">
    <property type="protein sequence ID" value="CRK86228.1"/>
    <property type="molecule type" value="Genomic_DNA"/>
</dbReference>
<accession>A0A1J1HFP0</accession>
<dbReference type="PANTHER" id="PTHR12236:SF86">
    <property type="entry name" value="CCP84AC-RELATED"/>
    <property type="match status" value="1"/>
</dbReference>
<protein>
    <submittedName>
        <fullName evidence="4">CLUMA_CG000228, isoform A</fullName>
    </submittedName>
</protein>
<dbReference type="Pfam" id="PF00379">
    <property type="entry name" value="Chitin_bind_4"/>
    <property type="match status" value="1"/>
</dbReference>
<dbReference type="Proteomes" id="UP000183832">
    <property type="component" value="Unassembled WGS sequence"/>
</dbReference>